<reference evidence="2" key="1">
    <citation type="journal article" date="2013" name="Nat. Biotechnol.">
        <title>Draft genome sequence of chickpea (Cicer arietinum) provides a resource for trait improvement.</title>
        <authorList>
            <person name="Varshney R.K."/>
            <person name="Song C."/>
            <person name="Saxena R.K."/>
            <person name="Azam S."/>
            <person name="Yu S."/>
            <person name="Sharpe A.G."/>
            <person name="Cannon S."/>
            <person name="Baek J."/>
            <person name="Rosen B.D."/>
            <person name="Tar'an B."/>
            <person name="Millan T."/>
            <person name="Zhang X."/>
            <person name="Ramsay L.D."/>
            <person name="Iwata A."/>
            <person name="Wang Y."/>
            <person name="Nelson W."/>
            <person name="Farmer A.D."/>
            <person name="Gaur P.M."/>
            <person name="Soderlund C."/>
            <person name="Penmetsa R.V."/>
            <person name="Xu C."/>
            <person name="Bharti A.K."/>
            <person name="He W."/>
            <person name="Winter P."/>
            <person name="Zhao S."/>
            <person name="Hane J.K."/>
            <person name="Carrasquilla-Garcia N."/>
            <person name="Condie J.A."/>
            <person name="Upadhyaya H.D."/>
            <person name="Luo M.C."/>
            <person name="Thudi M."/>
            <person name="Gowda C.L."/>
            <person name="Singh N.P."/>
            <person name="Lichtenzveig J."/>
            <person name="Gali K.K."/>
            <person name="Rubio J."/>
            <person name="Nadarajan N."/>
            <person name="Dolezel J."/>
            <person name="Bansal K.C."/>
            <person name="Xu X."/>
            <person name="Edwards D."/>
            <person name="Zhang G."/>
            <person name="Kahl G."/>
            <person name="Gil J."/>
            <person name="Singh K.B."/>
            <person name="Datta S.K."/>
            <person name="Jackson S.A."/>
            <person name="Wang J."/>
            <person name="Cook D.R."/>
        </authorList>
    </citation>
    <scope>NUCLEOTIDE SEQUENCE [LARGE SCALE GENOMIC DNA]</scope>
    <source>
        <strain evidence="2">cv. CDC Frontier</strain>
    </source>
</reference>
<gene>
    <name evidence="3" type="primary">LOC101502155</name>
</gene>
<dbReference type="AlphaFoldDB" id="A0A1S2YHB5"/>
<dbReference type="GO" id="GO:0031982">
    <property type="term" value="C:vesicle"/>
    <property type="evidence" value="ECO:0007669"/>
    <property type="project" value="TreeGrafter"/>
</dbReference>
<dbReference type="InterPro" id="IPR036869">
    <property type="entry name" value="J_dom_sf"/>
</dbReference>
<feature type="compositionally biased region" description="Basic and acidic residues" evidence="1">
    <location>
        <begin position="15"/>
        <end position="26"/>
    </location>
</feature>
<dbReference type="RefSeq" id="XP_004504547.1">
    <property type="nucleotide sequence ID" value="XM_004504490.3"/>
</dbReference>
<dbReference type="GO" id="GO:0005737">
    <property type="term" value="C:cytoplasm"/>
    <property type="evidence" value="ECO:0007669"/>
    <property type="project" value="TreeGrafter"/>
</dbReference>
<sequence length="459" mass="51878">MNDSWRTGTSTLDGHPCRRSIEDRSSSRRTRSVFSGSGVSHFESVHVDDYSDVFGGPPRTLLVHKFSSAGSLYDEICRLPEFTSPAEKVDMTLPVFRIPARNDGFFSDIFGSDDDRKSRERSGSLSKANSSSALSSEELSPRRPTIGDEVPVSAFASKLRPTSVSWKRNSSTMLPEEYPSRQGVSIFPWNVQSFEIHYPDNDHKTNFKSSPMEFSKRASSPETISLGSNTYQGVKTFTDDCELNSPFSESKCSVHDYVPSEQLIQQDDDVDDDYDNDDEVMSSYVIEINSNLRRGDCESSDIDEAIAWAKERFQSRSSEESMRNDGNVQKVQTQGSSDASEYHDDGMGKVQPPKKQQTDTEKLDEDIRMWSFGKETDIRLLLSTLHHILWPESGWYPISLVNLKEKSQVKRAYQKARLCLHPDKLQQKGATLLHKYIAEKAFSILQDAWAVFISESVSF</sequence>
<feature type="region of interest" description="Disordered" evidence="1">
    <location>
        <begin position="1"/>
        <end position="34"/>
    </location>
</feature>
<dbReference type="eggNOG" id="KOG0431">
    <property type="taxonomic scope" value="Eukaryota"/>
</dbReference>
<proteinExistence type="predicted"/>
<accession>A0A1S2YHB5</accession>
<feature type="compositionally biased region" description="Low complexity" evidence="1">
    <location>
        <begin position="123"/>
        <end position="138"/>
    </location>
</feature>
<dbReference type="PaxDb" id="3827-XP_004504547.1"/>
<name>A0A1S2YHB5_CICAR</name>
<dbReference type="SUPFAM" id="SSF46565">
    <property type="entry name" value="Chaperone J-domain"/>
    <property type="match status" value="1"/>
</dbReference>
<dbReference type="PANTHER" id="PTHR23172:SF69">
    <property type="entry name" value="CHAPERONE DNAJ-DOMAIN SUPERFAMILY PROTEIN"/>
    <property type="match status" value="1"/>
</dbReference>
<dbReference type="KEGG" id="cam:101502155"/>
<dbReference type="FunFam" id="1.10.287.110:FF:000043">
    <property type="entry name" value="J-domain protein required for chloroplast accumulation response 1"/>
    <property type="match status" value="1"/>
</dbReference>
<feature type="compositionally biased region" description="Polar residues" evidence="1">
    <location>
        <begin position="324"/>
        <end position="339"/>
    </location>
</feature>
<dbReference type="GeneID" id="101502155"/>
<feature type="compositionally biased region" description="Basic and acidic residues" evidence="1">
    <location>
        <begin position="313"/>
        <end position="323"/>
    </location>
</feature>
<keyword evidence="2" id="KW-1185">Reference proteome</keyword>
<dbReference type="GO" id="GO:0072318">
    <property type="term" value="P:clathrin coat disassembly"/>
    <property type="evidence" value="ECO:0007669"/>
    <property type="project" value="TreeGrafter"/>
</dbReference>
<dbReference type="CDD" id="cd06257">
    <property type="entry name" value="DnaJ"/>
    <property type="match status" value="1"/>
</dbReference>
<organism evidence="2 3">
    <name type="scientific">Cicer arietinum</name>
    <name type="common">Chickpea</name>
    <name type="synonym">Garbanzo</name>
    <dbReference type="NCBI Taxonomy" id="3827"/>
    <lineage>
        <taxon>Eukaryota</taxon>
        <taxon>Viridiplantae</taxon>
        <taxon>Streptophyta</taxon>
        <taxon>Embryophyta</taxon>
        <taxon>Tracheophyta</taxon>
        <taxon>Spermatophyta</taxon>
        <taxon>Magnoliopsida</taxon>
        <taxon>eudicotyledons</taxon>
        <taxon>Gunneridae</taxon>
        <taxon>Pentapetalae</taxon>
        <taxon>rosids</taxon>
        <taxon>fabids</taxon>
        <taxon>Fabales</taxon>
        <taxon>Fabaceae</taxon>
        <taxon>Papilionoideae</taxon>
        <taxon>50 kb inversion clade</taxon>
        <taxon>NPAAA clade</taxon>
        <taxon>Hologalegina</taxon>
        <taxon>IRL clade</taxon>
        <taxon>Cicereae</taxon>
        <taxon>Cicer</taxon>
    </lineage>
</organism>
<feature type="compositionally biased region" description="Polar residues" evidence="1">
    <location>
        <begin position="1"/>
        <end position="12"/>
    </location>
</feature>
<feature type="region of interest" description="Disordered" evidence="1">
    <location>
        <begin position="112"/>
        <end position="147"/>
    </location>
</feature>
<dbReference type="GO" id="GO:0030276">
    <property type="term" value="F:clathrin binding"/>
    <property type="evidence" value="ECO:0007669"/>
    <property type="project" value="TreeGrafter"/>
</dbReference>
<evidence type="ECO:0000313" key="3">
    <source>
        <dbReference type="RefSeq" id="XP_004504547.1"/>
    </source>
</evidence>
<dbReference type="Proteomes" id="UP000087171">
    <property type="component" value="Chromosome Ca6"/>
</dbReference>
<reference evidence="3" key="2">
    <citation type="submission" date="2025-08" db="UniProtKB">
        <authorList>
            <consortium name="RefSeq"/>
        </authorList>
    </citation>
    <scope>IDENTIFICATION</scope>
    <source>
        <tissue evidence="3">Etiolated seedlings</tissue>
    </source>
</reference>
<dbReference type="GO" id="GO:0072583">
    <property type="term" value="P:clathrin-dependent endocytosis"/>
    <property type="evidence" value="ECO:0007669"/>
    <property type="project" value="TreeGrafter"/>
</dbReference>
<dbReference type="OrthoDB" id="1717591at2759"/>
<protein>
    <submittedName>
        <fullName evidence="3">Uncharacterized protein LOC101502155</fullName>
    </submittedName>
</protein>
<evidence type="ECO:0000256" key="1">
    <source>
        <dbReference type="SAM" id="MobiDB-lite"/>
    </source>
</evidence>
<dbReference type="PANTHER" id="PTHR23172">
    <property type="entry name" value="AUXILIN/CYCLIN G-ASSOCIATED KINASE-RELATED"/>
    <property type="match status" value="1"/>
</dbReference>
<feature type="region of interest" description="Disordered" evidence="1">
    <location>
        <begin position="313"/>
        <end position="362"/>
    </location>
</feature>
<evidence type="ECO:0000313" key="2">
    <source>
        <dbReference type="Proteomes" id="UP000087171"/>
    </source>
</evidence>
<dbReference type="InterPro" id="IPR001623">
    <property type="entry name" value="DnaJ_domain"/>
</dbReference>
<dbReference type="Gene3D" id="1.10.287.110">
    <property type="entry name" value="DnaJ domain"/>
    <property type="match status" value="1"/>
</dbReference>
<dbReference type="STRING" id="3827.A0A1S2YHB5"/>
<feature type="compositionally biased region" description="Basic and acidic residues" evidence="1">
    <location>
        <begin position="113"/>
        <end position="122"/>
    </location>
</feature>